<dbReference type="Proteomes" id="UP001211907">
    <property type="component" value="Unassembled WGS sequence"/>
</dbReference>
<organism evidence="1 2">
    <name type="scientific">Physocladia obscura</name>
    <dbReference type="NCBI Taxonomy" id="109957"/>
    <lineage>
        <taxon>Eukaryota</taxon>
        <taxon>Fungi</taxon>
        <taxon>Fungi incertae sedis</taxon>
        <taxon>Chytridiomycota</taxon>
        <taxon>Chytridiomycota incertae sedis</taxon>
        <taxon>Chytridiomycetes</taxon>
        <taxon>Chytridiales</taxon>
        <taxon>Chytriomycetaceae</taxon>
        <taxon>Physocladia</taxon>
    </lineage>
</organism>
<protein>
    <submittedName>
        <fullName evidence="1">Uncharacterized protein</fullName>
    </submittedName>
</protein>
<sequence>MNATPNHICSPAYEHIIVCGDVIVQSPWMSADLHTSIQSTISAPWPDLYKFTGIGDDGLGKAFGITLSSIEVAHLEVSGHFGLVDIPRSGWDFFKLWRGCKAMLITIASKIFSSTVRTTDSHIAVLKQT</sequence>
<reference evidence="1" key="1">
    <citation type="submission" date="2020-05" db="EMBL/GenBank/DDBJ databases">
        <title>Phylogenomic resolution of chytrid fungi.</title>
        <authorList>
            <person name="Stajich J.E."/>
            <person name="Amses K."/>
            <person name="Simmons R."/>
            <person name="Seto K."/>
            <person name="Myers J."/>
            <person name="Bonds A."/>
            <person name="Quandt C.A."/>
            <person name="Barry K."/>
            <person name="Liu P."/>
            <person name="Grigoriev I."/>
            <person name="Longcore J.E."/>
            <person name="James T.Y."/>
        </authorList>
    </citation>
    <scope>NUCLEOTIDE SEQUENCE</scope>
    <source>
        <strain evidence="1">JEL0513</strain>
    </source>
</reference>
<dbReference type="AlphaFoldDB" id="A0AAD5SXS7"/>
<proteinExistence type="predicted"/>
<gene>
    <name evidence="1" type="ORF">HK100_001525</name>
</gene>
<dbReference type="EMBL" id="JADGJH010001332">
    <property type="protein sequence ID" value="KAJ3114898.1"/>
    <property type="molecule type" value="Genomic_DNA"/>
</dbReference>
<accession>A0AAD5SXS7</accession>
<name>A0AAD5SXS7_9FUNG</name>
<keyword evidence="2" id="KW-1185">Reference proteome</keyword>
<evidence type="ECO:0000313" key="2">
    <source>
        <dbReference type="Proteomes" id="UP001211907"/>
    </source>
</evidence>
<evidence type="ECO:0000313" key="1">
    <source>
        <dbReference type="EMBL" id="KAJ3114898.1"/>
    </source>
</evidence>
<comment type="caution">
    <text evidence="1">The sequence shown here is derived from an EMBL/GenBank/DDBJ whole genome shotgun (WGS) entry which is preliminary data.</text>
</comment>